<proteinExistence type="predicted"/>
<dbReference type="AlphaFoldDB" id="A0A182M4K8"/>
<organism evidence="1 2">
    <name type="scientific">Anopheles culicifacies</name>
    <dbReference type="NCBI Taxonomy" id="139723"/>
    <lineage>
        <taxon>Eukaryota</taxon>
        <taxon>Metazoa</taxon>
        <taxon>Ecdysozoa</taxon>
        <taxon>Arthropoda</taxon>
        <taxon>Hexapoda</taxon>
        <taxon>Insecta</taxon>
        <taxon>Pterygota</taxon>
        <taxon>Neoptera</taxon>
        <taxon>Endopterygota</taxon>
        <taxon>Diptera</taxon>
        <taxon>Nematocera</taxon>
        <taxon>Culicoidea</taxon>
        <taxon>Culicidae</taxon>
        <taxon>Anophelinae</taxon>
        <taxon>Anopheles</taxon>
        <taxon>culicifacies species complex</taxon>
    </lineage>
</organism>
<evidence type="ECO:0000313" key="2">
    <source>
        <dbReference type="Proteomes" id="UP000075883"/>
    </source>
</evidence>
<reference evidence="1" key="2">
    <citation type="submission" date="2020-05" db="UniProtKB">
        <authorList>
            <consortium name="EnsemblMetazoa"/>
        </authorList>
    </citation>
    <scope>IDENTIFICATION</scope>
    <source>
        <strain evidence="1">A-37</strain>
    </source>
</reference>
<sequence>MEEEQAQIVSVTLRDVFHKALPSPADRLPWYIPKCFWRSLVATREIPACDIIPLRRPDPSANGDDQHCPAQPARDILLQCGIALARLHNVQHVFVVSRNGGTVRRLLQLLKENTAELHVLVLSDRSSTVEAFCDGERNVSLVRYGRAALVVDGPTSNLPTSHGIASDEDILHDADNRSRRAREKQYEEKLMKLFHSARLVLEQMRPELADYERYVTVDRREWASLWNGTCDMIKLLPPNCLHHASSLGNIDTSSQAKVNFAARSYDSEDENMGRKKGRPFETGPCSRAPVYSKGDIREQYCLTDRQLNSIEQPRRERFFGCWSGRNAPQSFLGVCVGRRAPSDENLADYAPMQRYPR</sequence>
<accession>A0A182M4K8</accession>
<dbReference type="PANTHER" id="PTHR47644:SF1">
    <property type="entry name" value="PDZ DOMAIN-CONTAINING PROTEIN"/>
    <property type="match status" value="1"/>
</dbReference>
<protein>
    <submittedName>
        <fullName evidence="1">Uncharacterized protein</fullName>
    </submittedName>
</protein>
<dbReference type="STRING" id="139723.A0A182M4K8"/>
<dbReference type="VEuPathDB" id="VectorBase:ACUA009336"/>
<name>A0A182M4K8_9DIPT</name>
<dbReference type="PANTHER" id="PTHR47644">
    <property type="entry name" value="AGAP008221-PA"/>
    <property type="match status" value="1"/>
</dbReference>
<reference evidence="2" key="1">
    <citation type="submission" date="2013-09" db="EMBL/GenBank/DDBJ databases">
        <title>The Genome Sequence of Anopheles culicifacies species A.</title>
        <authorList>
            <consortium name="The Broad Institute Genomics Platform"/>
            <person name="Neafsey D.E."/>
            <person name="Besansky N."/>
            <person name="Howell P."/>
            <person name="Walton C."/>
            <person name="Young S.K."/>
            <person name="Zeng Q."/>
            <person name="Gargeya S."/>
            <person name="Fitzgerald M."/>
            <person name="Haas B."/>
            <person name="Abouelleil A."/>
            <person name="Allen A.W."/>
            <person name="Alvarado L."/>
            <person name="Arachchi H.M."/>
            <person name="Berlin A.M."/>
            <person name="Chapman S.B."/>
            <person name="Gainer-Dewar J."/>
            <person name="Goldberg J."/>
            <person name="Griggs A."/>
            <person name="Gujja S."/>
            <person name="Hansen M."/>
            <person name="Howarth C."/>
            <person name="Imamovic A."/>
            <person name="Ireland A."/>
            <person name="Larimer J."/>
            <person name="McCowan C."/>
            <person name="Murphy C."/>
            <person name="Pearson M."/>
            <person name="Poon T.W."/>
            <person name="Priest M."/>
            <person name="Roberts A."/>
            <person name="Saif S."/>
            <person name="Shea T."/>
            <person name="Sisk P."/>
            <person name="Sykes S."/>
            <person name="Wortman J."/>
            <person name="Nusbaum C."/>
            <person name="Birren B."/>
        </authorList>
    </citation>
    <scope>NUCLEOTIDE SEQUENCE [LARGE SCALE GENOMIC DNA]</scope>
    <source>
        <strain evidence="2">A-37</strain>
    </source>
</reference>
<dbReference type="Proteomes" id="UP000075883">
    <property type="component" value="Unassembled WGS sequence"/>
</dbReference>
<dbReference type="EnsemblMetazoa" id="ACUA009336-RA">
    <property type="protein sequence ID" value="ACUA009336-PA"/>
    <property type="gene ID" value="ACUA009336"/>
</dbReference>
<keyword evidence="2" id="KW-1185">Reference proteome</keyword>
<evidence type="ECO:0000313" key="1">
    <source>
        <dbReference type="EnsemblMetazoa" id="ACUA009336-PA"/>
    </source>
</evidence>
<dbReference type="EMBL" id="AXCM01009302">
    <property type="status" value="NOT_ANNOTATED_CDS"/>
    <property type="molecule type" value="Genomic_DNA"/>
</dbReference>